<accession>A0AA88RB49</accession>
<evidence type="ECO:0000313" key="2">
    <source>
        <dbReference type="EMBL" id="KAK2983922.1"/>
    </source>
</evidence>
<dbReference type="InterPro" id="IPR001810">
    <property type="entry name" value="F-box_dom"/>
</dbReference>
<gene>
    <name evidence="2" type="ORF">RJ640_017843</name>
</gene>
<organism evidence="2 3">
    <name type="scientific">Escallonia rubra</name>
    <dbReference type="NCBI Taxonomy" id="112253"/>
    <lineage>
        <taxon>Eukaryota</taxon>
        <taxon>Viridiplantae</taxon>
        <taxon>Streptophyta</taxon>
        <taxon>Embryophyta</taxon>
        <taxon>Tracheophyta</taxon>
        <taxon>Spermatophyta</taxon>
        <taxon>Magnoliopsida</taxon>
        <taxon>eudicotyledons</taxon>
        <taxon>Gunneridae</taxon>
        <taxon>Pentapetalae</taxon>
        <taxon>asterids</taxon>
        <taxon>campanulids</taxon>
        <taxon>Escalloniales</taxon>
        <taxon>Escalloniaceae</taxon>
        <taxon>Escallonia</taxon>
    </lineage>
</organism>
<comment type="caution">
    <text evidence="2">The sequence shown here is derived from an EMBL/GenBank/DDBJ whole genome shotgun (WGS) entry which is preliminary data.</text>
</comment>
<dbReference type="PANTHER" id="PTHR31639">
    <property type="entry name" value="F-BOX PROTEIN-LIKE"/>
    <property type="match status" value="1"/>
</dbReference>
<keyword evidence="3" id="KW-1185">Reference proteome</keyword>
<dbReference type="EMBL" id="JAVXUO010001290">
    <property type="protein sequence ID" value="KAK2983922.1"/>
    <property type="molecule type" value="Genomic_DNA"/>
</dbReference>
<dbReference type="AlphaFoldDB" id="A0AA88RB49"/>
<dbReference type="SUPFAM" id="SSF81383">
    <property type="entry name" value="F-box domain"/>
    <property type="match status" value="1"/>
</dbReference>
<proteinExistence type="predicted"/>
<feature type="domain" description="F-box" evidence="1">
    <location>
        <begin position="16"/>
        <end position="69"/>
    </location>
</feature>
<dbReference type="PROSITE" id="PS50181">
    <property type="entry name" value="FBOX"/>
    <property type="match status" value="1"/>
</dbReference>
<name>A0AA88RB49_9ASTE</name>
<dbReference type="PANTHER" id="PTHR31639:SF312">
    <property type="entry name" value="CYCLIN-LIKE F-BOX"/>
    <property type="match status" value="1"/>
</dbReference>
<evidence type="ECO:0000313" key="3">
    <source>
        <dbReference type="Proteomes" id="UP001187471"/>
    </source>
</evidence>
<sequence length="320" mass="36223">MATGFGKSKMGRSAMKDVISNLPTDVIENILGRVPIQEAVKTSILSRKWLLNWSTLPELVFDREYFDFLKSRNSECDFVRGINKVLLLHSGPILKFVLSIPDIHIEDREDIDQWILLLSRKGVKELTFQNLGISHRLPTYLFSCLLLTHLKLCSCDFAPPPKFRGFPNLISLEFHLVRFPNFITVNFFSCFQSLEMLVIESSDYLDAFDVDSPNGYIEPADVAAEAALSNAQKTALRESRKKDKKALFLIFQDAKTSKEAWEILQKSLQGVEKAKKVKIKLAVAMDEVEENVVATEVAIELDVVHAVYAVDEDVVDNLLI</sequence>
<dbReference type="SUPFAM" id="SSF52047">
    <property type="entry name" value="RNI-like"/>
    <property type="match status" value="1"/>
</dbReference>
<dbReference type="Pfam" id="PF00646">
    <property type="entry name" value="F-box"/>
    <property type="match status" value="1"/>
</dbReference>
<protein>
    <recommendedName>
        <fullName evidence="1">F-box domain-containing protein</fullName>
    </recommendedName>
</protein>
<evidence type="ECO:0000259" key="1">
    <source>
        <dbReference type="PROSITE" id="PS50181"/>
    </source>
</evidence>
<dbReference type="InterPro" id="IPR036047">
    <property type="entry name" value="F-box-like_dom_sf"/>
</dbReference>
<reference evidence="2" key="1">
    <citation type="submission" date="2022-12" db="EMBL/GenBank/DDBJ databases">
        <title>Draft genome assemblies for two species of Escallonia (Escalloniales).</title>
        <authorList>
            <person name="Chanderbali A."/>
            <person name="Dervinis C."/>
            <person name="Anghel I."/>
            <person name="Soltis D."/>
            <person name="Soltis P."/>
            <person name="Zapata F."/>
        </authorList>
    </citation>
    <scope>NUCLEOTIDE SEQUENCE</scope>
    <source>
        <strain evidence="2">UCBG92.1500</strain>
        <tissue evidence="2">Leaf</tissue>
    </source>
</reference>
<dbReference type="Pfam" id="PF24758">
    <property type="entry name" value="LRR_At5g56370"/>
    <property type="match status" value="1"/>
</dbReference>
<dbReference type="InterPro" id="IPR055411">
    <property type="entry name" value="LRR_FXL15/At3g58940/PEG3-like"/>
</dbReference>
<dbReference type="Proteomes" id="UP001187471">
    <property type="component" value="Unassembled WGS sequence"/>
</dbReference>